<sequence length="168" mass="19292">MNKIFNTLHNTEEPFKKQNDVKGKVNAERLQHAVVSVLLSDNEKNLTDTELDVLYDEIDVNTGKNTKNPMRNKITGICKLYGMTNKKMKTQFFEKIIAFLEAEVNDNLDDLVDGDMLEKEKYTEMMGESDDEGDDEGTEDDNFRENEEDVSGFYVEGDNIENGWGLYI</sequence>
<dbReference type="AlphaFoldDB" id="A0A6C0HI84"/>
<accession>A0A6C0HI84</accession>
<feature type="compositionally biased region" description="Acidic residues" evidence="1">
    <location>
        <begin position="127"/>
        <end position="150"/>
    </location>
</feature>
<evidence type="ECO:0000256" key="1">
    <source>
        <dbReference type="SAM" id="MobiDB-lite"/>
    </source>
</evidence>
<dbReference type="EMBL" id="MN739967">
    <property type="protein sequence ID" value="QHT80348.1"/>
    <property type="molecule type" value="Genomic_DNA"/>
</dbReference>
<reference evidence="2" key="1">
    <citation type="journal article" date="2020" name="Nature">
        <title>Giant virus diversity and host interactions through global metagenomics.</title>
        <authorList>
            <person name="Schulz F."/>
            <person name="Roux S."/>
            <person name="Paez-Espino D."/>
            <person name="Jungbluth S."/>
            <person name="Walsh D.A."/>
            <person name="Denef V.J."/>
            <person name="McMahon K.D."/>
            <person name="Konstantinidis K.T."/>
            <person name="Eloe-Fadrosh E.A."/>
            <person name="Kyrpides N.C."/>
            <person name="Woyke T."/>
        </authorList>
    </citation>
    <scope>NUCLEOTIDE SEQUENCE</scope>
    <source>
        <strain evidence="2">GVMAG-M-3300023184-120</strain>
    </source>
</reference>
<proteinExistence type="predicted"/>
<organism evidence="2">
    <name type="scientific">viral metagenome</name>
    <dbReference type="NCBI Taxonomy" id="1070528"/>
    <lineage>
        <taxon>unclassified sequences</taxon>
        <taxon>metagenomes</taxon>
        <taxon>organismal metagenomes</taxon>
    </lineage>
</organism>
<name>A0A6C0HI84_9ZZZZ</name>
<protein>
    <submittedName>
        <fullName evidence="2">Uncharacterized protein</fullName>
    </submittedName>
</protein>
<evidence type="ECO:0000313" key="2">
    <source>
        <dbReference type="EMBL" id="QHT80348.1"/>
    </source>
</evidence>
<feature type="region of interest" description="Disordered" evidence="1">
    <location>
        <begin position="123"/>
        <end position="152"/>
    </location>
</feature>